<organism evidence="6 7">
    <name type="scientific">Staphylococcus saccharolyticus</name>
    <dbReference type="NCBI Taxonomy" id="33028"/>
    <lineage>
        <taxon>Bacteria</taxon>
        <taxon>Bacillati</taxon>
        <taxon>Bacillota</taxon>
        <taxon>Bacilli</taxon>
        <taxon>Bacillales</taxon>
        <taxon>Staphylococcaceae</taxon>
        <taxon>Staphylococcus</taxon>
    </lineage>
</organism>
<dbReference type="PANTHER" id="PTHR43585:SF2">
    <property type="entry name" value="ATP-GRASP ENZYME FSQD"/>
    <property type="match status" value="1"/>
</dbReference>
<feature type="domain" description="ATP-grasp" evidence="5">
    <location>
        <begin position="113"/>
        <end position="315"/>
    </location>
</feature>
<dbReference type="PANTHER" id="PTHR43585">
    <property type="entry name" value="FUMIPYRROLE BIOSYNTHESIS PROTEIN C"/>
    <property type="match status" value="1"/>
</dbReference>
<dbReference type="Proteomes" id="UP000255425">
    <property type="component" value="Unassembled WGS sequence"/>
</dbReference>
<evidence type="ECO:0000259" key="5">
    <source>
        <dbReference type="PROSITE" id="PS50975"/>
    </source>
</evidence>
<keyword evidence="3 4" id="KW-0067">ATP-binding</keyword>
<dbReference type="RefSeq" id="WP_115314032.1">
    <property type="nucleotide sequence ID" value="NZ_CP066042.1"/>
</dbReference>
<evidence type="ECO:0000313" key="7">
    <source>
        <dbReference type="Proteomes" id="UP000255425"/>
    </source>
</evidence>
<evidence type="ECO:0000256" key="2">
    <source>
        <dbReference type="ARBA" id="ARBA00022741"/>
    </source>
</evidence>
<dbReference type="Gene3D" id="3.40.50.20">
    <property type="match status" value="1"/>
</dbReference>
<dbReference type="GO" id="GO:0034026">
    <property type="term" value="F:L-amino-acid alpha-ligase activity"/>
    <property type="evidence" value="ECO:0007669"/>
    <property type="project" value="UniProtKB-EC"/>
</dbReference>
<reference evidence="6 7" key="1">
    <citation type="submission" date="2018-06" db="EMBL/GenBank/DDBJ databases">
        <authorList>
            <consortium name="Pathogen Informatics"/>
            <person name="Doyle S."/>
        </authorList>
    </citation>
    <scope>NUCLEOTIDE SEQUENCE [LARGE SCALE GENOMIC DNA]</scope>
    <source>
        <strain evidence="6 7">NCTC11807</strain>
    </source>
</reference>
<dbReference type="GO" id="GO:0046872">
    <property type="term" value="F:metal ion binding"/>
    <property type="evidence" value="ECO:0007669"/>
    <property type="project" value="InterPro"/>
</dbReference>
<dbReference type="GeneID" id="63935505"/>
<dbReference type="PROSITE" id="PS50975">
    <property type="entry name" value="ATP_GRASP"/>
    <property type="match status" value="1"/>
</dbReference>
<accession>A0A380H8R1</accession>
<dbReference type="Gene3D" id="3.30.470.20">
    <property type="entry name" value="ATP-grasp fold, B domain"/>
    <property type="match status" value="1"/>
</dbReference>
<sequence length="415" mass="47213">MKTLLFINIRSHKVERVQPIIEAKNLGYRVVLMADKEPKFIGNLLDELIIIDSYDIRQTINKVMEYHKNVKISGILTWSDKDVELVSYLNKELGLPGVNPEIVQNVRNKYNMRQAISNIKNLSPKFQRVESLEDLRIAVDYIGIPGILKPVGASGSKGIFKIESAQHLENIFHSLVDATSPKNDKVYTYYPNEYIYEEYIEGEEFSVEGVVQNNEVFIAGITDKRVTDDFSLEYIAFFPSDKPKHVKDEIKGRATLAIQILEIDNCAFHLEGRLTKEGFKVIEVAARPAGGFITSHLIRLSSGYSFIEKIIDVSVGNDVKKQWPDFEKNNKKLCYYSIRAHQSGTFKKIEGLDNIMEIPGVKLVIPLKEAGDKVVMPPEHFSSCFVANIILEGRSTKEIENIINKIEEFIKVEIQ</sequence>
<dbReference type="InterPro" id="IPR052032">
    <property type="entry name" value="ATP-dep_AA_Ligase"/>
</dbReference>
<evidence type="ECO:0000256" key="1">
    <source>
        <dbReference type="ARBA" id="ARBA00022598"/>
    </source>
</evidence>
<protein>
    <submittedName>
        <fullName evidence="6">Carbamoyl-phosphate synthase L chain, ATP binding domain protein</fullName>
        <ecNumber evidence="6">6.3.2.49</ecNumber>
    </submittedName>
</protein>
<dbReference type="SUPFAM" id="SSF56059">
    <property type="entry name" value="Glutathione synthetase ATP-binding domain-like"/>
    <property type="match status" value="1"/>
</dbReference>
<keyword evidence="2 4" id="KW-0547">Nucleotide-binding</keyword>
<gene>
    <name evidence="6" type="primary">bacD</name>
    <name evidence="6" type="ORF">NCTC11807_02634</name>
</gene>
<proteinExistence type="predicted"/>
<keyword evidence="1 6" id="KW-0436">Ligase</keyword>
<dbReference type="AlphaFoldDB" id="A0A380H8R1"/>
<name>A0A380H8R1_9STAP</name>
<dbReference type="Pfam" id="PF13535">
    <property type="entry name" value="ATP-grasp_4"/>
    <property type="match status" value="1"/>
</dbReference>
<evidence type="ECO:0000313" key="6">
    <source>
        <dbReference type="EMBL" id="SUM74471.1"/>
    </source>
</evidence>
<dbReference type="Pfam" id="PF18130">
    <property type="entry name" value="ATPgrasp_N"/>
    <property type="match status" value="1"/>
</dbReference>
<dbReference type="GO" id="GO:0005524">
    <property type="term" value="F:ATP binding"/>
    <property type="evidence" value="ECO:0007669"/>
    <property type="project" value="UniProtKB-UniRule"/>
</dbReference>
<dbReference type="EMBL" id="UHDZ01000001">
    <property type="protein sequence ID" value="SUM74471.1"/>
    <property type="molecule type" value="Genomic_DNA"/>
</dbReference>
<evidence type="ECO:0000256" key="4">
    <source>
        <dbReference type="PROSITE-ProRule" id="PRU00409"/>
    </source>
</evidence>
<keyword evidence="7" id="KW-1185">Reference proteome</keyword>
<dbReference type="InterPro" id="IPR041472">
    <property type="entry name" value="BL00235/CARNS1_N"/>
</dbReference>
<dbReference type="InterPro" id="IPR011761">
    <property type="entry name" value="ATP-grasp"/>
</dbReference>
<dbReference type="EC" id="6.3.2.49" evidence="6"/>
<evidence type="ECO:0000256" key="3">
    <source>
        <dbReference type="ARBA" id="ARBA00022840"/>
    </source>
</evidence>